<keyword evidence="2" id="KW-1185">Reference proteome</keyword>
<sequence>MTPDEVQALFMQGGDYAFARWGRPIAPVVFGVEDTTLDVVREAIFAVAALAGQDVEEIDAELGANLMLFFLRDWDELTGVPDLDRLIPGLDAVVARLKAADAVQYRAFRHDRRGAIKAAFQFVRMARGMQDLPADTVALSQAVQMILTWGEGAFAQASPLARDPASGAAVLRPEIADLIRAAYDPVMPVAASDPAHALRLFARMTR</sequence>
<evidence type="ECO:0000313" key="1">
    <source>
        <dbReference type="EMBL" id="TYB80950.1"/>
    </source>
</evidence>
<proteinExistence type="predicted"/>
<gene>
    <name evidence="1" type="ORF">FVF75_10885</name>
</gene>
<dbReference type="AlphaFoldDB" id="A0A5D0RH57"/>
<name>A0A5D0RH57_9RHOB</name>
<protein>
    <submittedName>
        <fullName evidence="1">Uncharacterized protein</fullName>
    </submittedName>
</protein>
<organism evidence="1 2">
    <name type="scientific">Maritimibacter fusiformis</name>
    <dbReference type="NCBI Taxonomy" id="2603819"/>
    <lineage>
        <taxon>Bacteria</taxon>
        <taxon>Pseudomonadati</taxon>
        <taxon>Pseudomonadota</taxon>
        <taxon>Alphaproteobacteria</taxon>
        <taxon>Rhodobacterales</taxon>
        <taxon>Roseobacteraceae</taxon>
        <taxon>Maritimibacter</taxon>
    </lineage>
</organism>
<comment type="caution">
    <text evidence="1">The sequence shown here is derived from an EMBL/GenBank/DDBJ whole genome shotgun (WGS) entry which is preliminary data.</text>
</comment>
<dbReference type="EMBL" id="VSIY01000009">
    <property type="protein sequence ID" value="TYB80950.1"/>
    <property type="molecule type" value="Genomic_DNA"/>
</dbReference>
<accession>A0A5D0RH57</accession>
<evidence type="ECO:0000313" key="2">
    <source>
        <dbReference type="Proteomes" id="UP000322080"/>
    </source>
</evidence>
<dbReference type="RefSeq" id="WP_148378013.1">
    <property type="nucleotide sequence ID" value="NZ_VSIY01000009.1"/>
</dbReference>
<dbReference type="Proteomes" id="UP000322080">
    <property type="component" value="Unassembled WGS sequence"/>
</dbReference>
<reference evidence="1 2" key="1">
    <citation type="submission" date="2019-08" db="EMBL/GenBank/DDBJ databases">
        <title>Identification of a novel species of the genus Boseongicola.</title>
        <authorList>
            <person name="Zhang X.-Q."/>
        </authorList>
    </citation>
    <scope>NUCLEOTIDE SEQUENCE [LARGE SCALE GENOMIC DNA]</scope>
    <source>
        <strain evidence="1 2">HY14</strain>
    </source>
</reference>